<dbReference type="InterPro" id="IPR029044">
    <property type="entry name" value="Nucleotide-diphossugar_trans"/>
</dbReference>
<dbReference type="PANTHER" id="PTHR22916">
    <property type="entry name" value="GLYCOSYLTRANSFERASE"/>
    <property type="match status" value="1"/>
</dbReference>
<sequence length="285" mass="33668">MERKEDILVSICCITYNHEKYIAQNIESYLMQETNFKFEIIIGEDCSTDNTLKILEAYQRMYPELITLITSEENVGSIKNHARSMAQCKGKYIAMCDGDDYWTSPLKLQKQVDFLEANPEYIICCNYSQVINENEETVYVHPSPVGLEFTYEDLLYDRKDETRICSLMIRNCKQVIDIGSEDWYHRTHAADRMFKLYVVSNGKKIYVIPEVMSCYRIHTGGVWSMIDTNLRKSKRLSDFNLIIKHFKYTSLQKRTLLKIYLKQYLIFEIRQLKFNHAIQTISALW</sequence>
<dbReference type="Gene3D" id="3.90.550.10">
    <property type="entry name" value="Spore Coat Polysaccharide Biosynthesis Protein SpsA, Chain A"/>
    <property type="match status" value="1"/>
</dbReference>
<dbReference type="GO" id="GO:0016758">
    <property type="term" value="F:hexosyltransferase activity"/>
    <property type="evidence" value="ECO:0007669"/>
    <property type="project" value="UniProtKB-ARBA"/>
</dbReference>
<dbReference type="EMBL" id="FWYB01000006">
    <property type="protein sequence ID" value="SMC95118.1"/>
    <property type="molecule type" value="Genomic_DNA"/>
</dbReference>
<dbReference type="Pfam" id="PF00535">
    <property type="entry name" value="Glycos_transf_2"/>
    <property type="match status" value="1"/>
</dbReference>
<dbReference type="Proteomes" id="UP000192678">
    <property type="component" value="Unassembled WGS sequence"/>
</dbReference>
<gene>
    <name evidence="2" type="ORF">SAMN04488101_106183</name>
</gene>
<keyword evidence="2" id="KW-0808">Transferase</keyword>
<name>A0A1W2DDU4_9SPHI</name>
<dbReference type="AlphaFoldDB" id="A0A1W2DDU4"/>
<proteinExistence type="predicted"/>
<feature type="domain" description="Glycosyltransferase 2-like" evidence="1">
    <location>
        <begin position="10"/>
        <end position="158"/>
    </location>
</feature>
<accession>A0A1W2DDU4</accession>
<dbReference type="SUPFAM" id="SSF53448">
    <property type="entry name" value="Nucleotide-diphospho-sugar transferases"/>
    <property type="match status" value="1"/>
</dbReference>
<dbReference type="PANTHER" id="PTHR22916:SF3">
    <property type="entry name" value="UDP-GLCNAC:BETAGAL BETA-1,3-N-ACETYLGLUCOSAMINYLTRANSFERASE-LIKE PROTEIN 1"/>
    <property type="match status" value="1"/>
</dbReference>
<evidence type="ECO:0000313" key="3">
    <source>
        <dbReference type="Proteomes" id="UP000192678"/>
    </source>
</evidence>
<dbReference type="STRING" id="475255.SAMN04488101_106183"/>
<protein>
    <submittedName>
        <fullName evidence="2">Glycosyl transferase family 2</fullName>
    </submittedName>
</protein>
<evidence type="ECO:0000313" key="2">
    <source>
        <dbReference type="EMBL" id="SMC95118.1"/>
    </source>
</evidence>
<evidence type="ECO:0000259" key="1">
    <source>
        <dbReference type="Pfam" id="PF00535"/>
    </source>
</evidence>
<dbReference type="InterPro" id="IPR001173">
    <property type="entry name" value="Glyco_trans_2-like"/>
</dbReference>
<keyword evidence="3" id="KW-1185">Reference proteome</keyword>
<dbReference type="RefSeq" id="WP_084289785.1">
    <property type="nucleotide sequence ID" value="NZ_FWYB01000006.1"/>
</dbReference>
<reference evidence="2 3" key="1">
    <citation type="submission" date="2017-04" db="EMBL/GenBank/DDBJ databases">
        <authorList>
            <person name="Afonso C.L."/>
            <person name="Miller P.J."/>
            <person name="Scott M.A."/>
            <person name="Spackman E."/>
            <person name="Goraichik I."/>
            <person name="Dimitrov K.M."/>
            <person name="Suarez D.L."/>
            <person name="Swayne D.E."/>
        </authorList>
    </citation>
    <scope>NUCLEOTIDE SEQUENCE [LARGE SCALE GENOMIC DNA]</scope>
    <source>
        <strain evidence="2 3">DSM 19625</strain>
    </source>
</reference>
<organism evidence="2 3">
    <name type="scientific">Pedobacter nyackensis</name>
    <dbReference type="NCBI Taxonomy" id="475255"/>
    <lineage>
        <taxon>Bacteria</taxon>
        <taxon>Pseudomonadati</taxon>
        <taxon>Bacteroidota</taxon>
        <taxon>Sphingobacteriia</taxon>
        <taxon>Sphingobacteriales</taxon>
        <taxon>Sphingobacteriaceae</taxon>
        <taxon>Pedobacter</taxon>
    </lineage>
</organism>